<protein>
    <recommendedName>
        <fullName evidence="1">1-alkyl-2-acetylglycerophosphocholine esterase</fullName>
        <ecNumber evidence="1">3.1.1.47</ecNumber>
    </recommendedName>
</protein>
<proteinExistence type="predicted"/>
<gene>
    <name evidence="5" type="ORF">ALECFALPRED_004620</name>
</gene>
<evidence type="ECO:0000256" key="3">
    <source>
        <dbReference type="ARBA" id="ARBA00022963"/>
    </source>
</evidence>
<keyword evidence="2" id="KW-0378">Hydrolase</keyword>
<sequence length="192" mass="21495">MVDSDMDSGDYVVHKITGVQKCKIANHGPPERNAAGGGFKVKNKRTIHQKEKAIEVEEANDHADHWEKETKCHWDVANFIFPEQNPFEIRPNNAQGLDEELRSAQIEIRLAEIEEAYDIFKAIAAGTESAVSERCLRNAGGFGAFVRGLDSVEQDSWKGKVNTTQETMISHSFGAATTVEILRHAERFQWIG</sequence>
<dbReference type="AlphaFoldDB" id="A0A8H3FSW8"/>
<dbReference type="Gene3D" id="3.40.50.1820">
    <property type="entry name" value="alpha/beta hydrolase"/>
    <property type="match status" value="1"/>
</dbReference>
<evidence type="ECO:0000313" key="6">
    <source>
        <dbReference type="Proteomes" id="UP000664203"/>
    </source>
</evidence>
<organism evidence="5 6">
    <name type="scientific">Alectoria fallacina</name>
    <dbReference type="NCBI Taxonomy" id="1903189"/>
    <lineage>
        <taxon>Eukaryota</taxon>
        <taxon>Fungi</taxon>
        <taxon>Dikarya</taxon>
        <taxon>Ascomycota</taxon>
        <taxon>Pezizomycotina</taxon>
        <taxon>Lecanoromycetes</taxon>
        <taxon>OSLEUM clade</taxon>
        <taxon>Lecanoromycetidae</taxon>
        <taxon>Lecanorales</taxon>
        <taxon>Lecanorineae</taxon>
        <taxon>Parmeliaceae</taxon>
        <taxon>Alectoria</taxon>
    </lineage>
</organism>
<keyword evidence="3" id="KW-0442">Lipid degradation</keyword>
<evidence type="ECO:0000256" key="2">
    <source>
        <dbReference type="ARBA" id="ARBA00022801"/>
    </source>
</evidence>
<dbReference type="OrthoDB" id="2363873at2759"/>
<keyword evidence="6" id="KW-1185">Reference proteome</keyword>
<keyword evidence="4" id="KW-0443">Lipid metabolism</keyword>
<dbReference type="PANTHER" id="PTHR10272">
    <property type="entry name" value="PLATELET-ACTIVATING FACTOR ACETYLHYDROLASE"/>
    <property type="match status" value="1"/>
</dbReference>
<dbReference type="Proteomes" id="UP000664203">
    <property type="component" value="Unassembled WGS sequence"/>
</dbReference>
<name>A0A8H3FSW8_9LECA</name>
<dbReference type="InterPro" id="IPR029058">
    <property type="entry name" value="AB_hydrolase_fold"/>
</dbReference>
<comment type="caution">
    <text evidence="5">The sequence shown here is derived from an EMBL/GenBank/DDBJ whole genome shotgun (WGS) entry which is preliminary data.</text>
</comment>
<dbReference type="GO" id="GO:0003847">
    <property type="term" value="F:1-alkyl-2-acetylglycerophosphocholine esterase activity"/>
    <property type="evidence" value="ECO:0007669"/>
    <property type="project" value="UniProtKB-EC"/>
</dbReference>
<accession>A0A8H3FSW8</accession>
<dbReference type="PANTHER" id="PTHR10272:SF0">
    <property type="entry name" value="PLATELET-ACTIVATING FACTOR ACETYLHYDROLASE"/>
    <property type="match status" value="1"/>
</dbReference>
<reference evidence="5" key="1">
    <citation type="submission" date="2021-03" db="EMBL/GenBank/DDBJ databases">
        <authorList>
            <person name="Tagirdzhanova G."/>
        </authorList>
    </citation>
    <scope>NUCLEOTIDE SEQUENCE</scope>
</reference>
<dbReference type="Pfam" id="PF03403">
    <property type="entry name" value="PAF-AH_p_II"/>
    <property type="match status" value="1"/>
</dbReference>
<evidence type="ECO:0000256" key="4">
    <source>
        <dbReference type="ARBA" id="ARBA00023098"/>
    </source>
</evidence>
<evidence type="ECO:0000256" key="1">
    <source>
        <dbReference type="ARBA" id="ARBA00013201"/>
    </source>
</evidence>
<dbReference type="EC" id="3.1.1.47" evidence="1"/>
<dbReference type="EMBL" id="CAJPDR010000287">
    <property type="protein sequence ID" value="CAF9930507.1"/>
    <property type="molecule type" value="Genomic_DNA"/>
</dbReference>
<evidence type="ECO:0000313" key="5">
    <source>
        <dbReference type="EMBL" id="CAF9930507.1"/>
    </source>
</evidence>
<dbReference type="GO" id="GO:0016042">
    <property type="term" value="P:lipid catabolic process"/>
    <property type="evidence" value="ECO:0007669"/>
    <property type="project" value="UniProtKB-KW"/>
</dbReference>